<evidence type="ECO:0000256" key="1">
    <source>
        <dbReference type="SAM" id="Phobius"/>
    </source>
</evidence>
<reference evidence="2 3" key="1">
    <citation type="submission" date="2024-02" db="EMBL/GenBank/DDBJ databases">
        <authorList>
            <person name="Chen Y."/>
            <person name="Shah S."/>
            <person name="Dougan E. K."/>
            <person name="Thang M."/>
            <person name="Chan C."/>
        </authorList>
    </citation>
    <scope>NUCLEOTIDE SEQUENCE [LARGE SCALE GENOMIC DNA]</scope>
</reference>
<feature type="transmembrane region" description="Helical" evidence="1">
    <location>
        <begin position="75"/>
        <end position="92"/>
    </location>
</feature>
<proteinExistence type="predicted"/>
<dbReference type="Proteomes" id="UP001642464">
    <property type="component" value="Unassembled WGS sequence"/>
</dbReference>
<name>A0ABP0RAF5_9DINO</name>
<dbReference type="EMBL" id="CAXAMM010040907">
    <property type="protein sequence ID" value="CAK9096176.1"/>
    <property type="molecule type" value="Genomic_DNA"/>
</dbReference>
<organism evidence="2 3">
    <name type="scientific">Durusdinium trenchii</name>
    <dbReference type="NCBI Taxonomy" id="1381693"/>
    <lineage>
        <taxon>Eukaryota</taxon>
        <taxon>Sar</taxon>
        <taxon>Alveolata</taxon>
        <taxon>Dinophyceae</taxon>
        <taxon>Suessiales</taxon>
        <taxon>Symbiodiniaceae</taxon>
        <taxon>Durusdinium</taxon>
    </lineage>
</organism>
<accession>A0ABP0RAF5</accession>
<keyword evidence="1" id="KW-1133">Transmembrane helix</keyword>
<evidence type="ECO:0000313" key="2">
    <source>
        <dbReference type="EMBL" id="CAK9096176.1"/>
    </source>
</evidence>
<evidence type="ECO:0000313" key="3">
    <source>
        <dbReference type="Proteomes" id="UP001642464"/>
    </source>
</evidence>
<protein>
    <submittedName>
        <fullName evidence="2">Autophagy-related protein 18a</fullName>
    </submittedName>
</protein>
<keyword evidence="3" id="KW-1185">Reference proteome</keyword>
<comment type="caution">
    <text evidence="2">The sequence shown here is derived from an EMBL/GenBank/DDBJ whole genome shotgun (WGS) entry which is preliminary data.</text>
</comment>
<keyword evidence="1" id="KW-0812">Transmembrane</keyword>
<sequence>MACFGLAVGHEAEEKGGSRSTIGPIRIRSRSRRPVLRDAVSLTGGTAHSPMIQAAVNDIDMDSKGILWVQNTSEFIIGVVLVILALCASWFFERQLARLECLVSIGRSSCVSVTDGEALAENYGQLVHLSGQALRPETPIQDPRFICSQLGNTCTRLRTQVQAFQSEGGAELRNEERVPKL</sequence>
<gene>
    <name evidence="2" type="ORF">SCF082_LOCUS45168</name>
</gene>
<keyword evidence="1" id="KW-0472">Membrane</keyword>